<evidence type="ECO:0000313" key="2">
    <source>
        <dbReference type="EMBL" id="KAE8406604.1"/>
    </source>
</evidence>
<protein>
    <submittedName>
        <fullName evidence="2">Uncharacterized protein</fullName>
    </submittedName>
</protein>
<feature type="region of interest" description="Disordered" evidence="1">
    <location>
        <begin position="138"/>
        <end position="174"/>
    </location>
</feature>
<dbReference type="OrthoDB" id="10370023at2759"/>
<dbReference type="AlphaFoldDB" id="A0A5N7DJT1"/>
<evidence type="ECO:0000256" key="1">
    <source>
        <dbReference type="SAM" id="MobiDB-lite"/>
    </source>
</evidence>
<feature type="compositionally biased region" description="Basic and acidic residues" evidence="1">
    <location>
        <begin position="151"/>
        <end position="174"/>
    </location>
</feature>
<proteinExistence type="predicted"/>
<keyword evidence="3" id="KW-1185">Reference proteome</keyword>
<accession>A0A5N7DJT1</accession>
<dbReference type="GeneID" id="43666060"/>
<name>A0A5N7DJT1_9EURO</name>
<dbReference type="Proteomes" id="UP000325579">
    <property type="component" value="Unassembled WGS sequence"/>
</dbReference>
<sequence length="294" mass="33470">MSFTDYHTLGFTSFRSIIESERNQYVGKPKPCPPKSQIQCFERHCKLLKGLPVSNQMPRTTKRRYVKAQANVRILYQELPSDLFVLILCKISLKTLCDFEKEWVGWFKTWWASKEKPEGLSWFALNLCQRFKLTYRGQDDSTSTPNIKGPEGPKDNSHSNEESAVRDQKKQEDNDNMKLGSAIKHHLGLPLDQPIKSTVSLERDEFLHIVDSCEMSSDGDISDQQADYDIRALAPLIRRAASSSDVKMTCPWYGGPSIEVTMKLNVSLSFGEQLVRYRVAYAPTGLKNQTIGLP</sequence>
<organism evidence="2 3">
    <name type="scientific">Aspergillus pseudonomiae</name>
    <dbReference type="NCBI Taxonomy" id="1506151"/>
    <lineage>
        <taxon>Eukaryota</taxon>
        <taxon>Fungi</taxon>
        <taxon>Dikarya</taxon>
        <taxon>Ascomycota</taxon>
        <taxon>Pezizomycotina</taxon>
        <taxon>Eurotiomycetes</taxon>
        <taxon>Eurotiomycetidae</taxon>
        <taxon>Eurotiales</taxon>
        <taxon>Aspergillaceae</taxon>
        <taxon>Aspergillus</taxon>
        <taxon>Aspergillus subgen. Circumdati</taxon>
    </lineage>
</organism>
<dbReference type="EMBL" id="ML736753">
    <property type="protein sequence ID" value="KAE8406604.1"/>
    <property type="molecule type" value="Genomic_DNA"/>
</dbReference>
<reference evidence="2 3" key="1">
    <citation type="submission" date="2019-04" db="EMBL/GenBank/DDBJ databases">
        <authorList>
            <consortium name="DOE Joint Genome Institute"/>
            <person name="Mondo S."/>
            <person name="Kjaerbolling I."/>
            <person name="Vesth T."/>
            <person name="Frisvad J.C."/>
            <person name="Nybo J.L."/>
            <person name="Theobald S."/>
            <person name="Kildgaard S."/>
            <person name="Isbrandt T."/>
            <person name="Kuo A."/>
            <person name="Sato A."/>
            <person name="Lyhne E.K."/>
            <person name="Kogle M.E."/>
            <person name="Wiebenga A."/>
            <person name="Kun R.S."/>
            <person name="Lubbers R.J."/>
            <person name="Makela M.R."/>
            <person name="Barry K."/>
            <person name="Chovatia M."/>
            <person name="Clum A."/>
            <person name="Daum C."/>
            <person name="Haridas S."/>
            <person name="He G."/>
            <person name="LaButti K."/>
            <person name="Lipzen A."/>
            <person name="Riley R."/>
            <person name="Salamov A."/>
            <person name="Simmons B.A."/>
            <person name="Magnuson J.K."/>
            <person name="Henrissat B."/>
            <person name="Mortensen U.H."/>
            <person name="Larsen T.O."/>
            <person name="Devries R.P."/>
            <person name="Grigoriev I.V."/>
            <person name="Machida M."/>
            <person name="Baker S.E."/>
            <person name="Andersen M.R."/>
            <person name="Cantor M.N."/>
            <person name="Hua S.X."/>
        </authorList>
    </citation>
    <scope>NUCLEOTIDE SEQUENCE [LARGE SCALE GENOMIC DNA]</scope>
    <source>
        <strain evidence="2 3">CBS 119388</strain>
    </source>
</reference>
<gene>
    <name evidence="2" type="ORF">BDV37DRAFT_242870</name>
</gene>
<dbReference type="RefSeq" id="XP_031943923.1">
    <property type="nucleotide sequence ID" value="XM_032081369.1"/>
</dbReference>
<evidence type="ECO:0000313" key="3">
    <source>
        <dbReference type="Proteomes" id="UP000325579"/>
    </source>
</evidence>